<proteinExistence type="predicted"/>
<organism evidence="2 3">
    <name type="scientific">Sphaerobolus stellatus (strain SS14)</name>
    <dbReference type="NCBI Taxonomy" id="990650"/>
    <lineage>
        <taxon>Eukaryota</taxon>
        <taxon>Fungi</taxon>
        <taxon>Dikarya</taxon>
        <taxon>Basidiomycota</taxon>
        <taxon>Agaricomycotina</taxon>
        <taxon>Agaricomycetes</taxon>
        <taxon>Phallomycetidae</taxon>
        <taxon>Geastrales</taxon>
        <taxon>Sphaerobolaceae</taxon>
        <taxon>Sphaerobolus</taxon>
    </lineage>
</organism>
<name>A0A0C9V9B1_SPHS4</name>
<gene>
    <name evidence="2" type="ORF">M422DRAFT_253151</name>
</gene>
<dbReference type="EMBL" id="KN837122">
    <property type="protein sequence ID" value="KIJ43569.1"/>
    <property type="molecule type" value="Genomic_DNA"/>
</dbReference>
<reference evidence="2 3" key="1">
    <citation type="submission" date="2014-06" db="EMBL/GenBank/DDBJ databases">
        <title>Evolutionary Origins and Diversification of the Mycorrhizal Mutualists.</title>
        <authorList>
            <consortium name="DOE Joint Genome Institute"/>
            <consortium name="Mycorrhizal Genomics Consortium"/>
            <person name="Kohler A."/>
            <person name="Kuo A."/>
            <person name="Nagy L.G."/>
            <person name="Floudas D."/>
            <person name="Copeland A."/>
            <person name="Barry K.W."/>
            <person name="Cichocki N."/>
            <person name="Veneault-Fourrey C."/>
            <person name="LaButti K."/>
            <person name="Lindquist E.A."/>
            <person name="Lipzen A."/>
            <person name="Lundell T."/>
            <person name="Morin E."/>
            <person name="Murat C."/>
            <person name="Riley R."/>
            <person name="Ohm R."/>
            <person name="Sun H."/>
            <person name="Tunlid A."/>
            <person name="Henrissat B."/>
            <person name="Grigoriev I.V."/>
            <person name="Hibbett D.S."/>
            <person name="Martin F."/>
        </authorList>
    </citation>
    <scope>NUCLEOTIDE SEQUENCE [LARGE SCALE GENOMIC DNA]</scope>
    <source>
        <strain evidence="2 3">SS14</strain>
    </source>
</reference>
<evidence type="ECO:0000256" key="1">
    <source>
        <dbReference type="SAM" id="Coils"/>
    </source>
</evidence>
<accession>A0A0C9V9B1</accession>
<protein>
    <submittedName>
        <fullName evidence="2">Uncharacterized protein</fullName>
    </submittedName>
</protein>
<evidence type="ECO:0000313" key="3">
    <source>
        <dbReference type="Proteomes" id="UP000054279"/>
    </source>
</evidence>
<feature type="coiled-coil region" evidence="1">
    <location>
        <begin position="70"/>
        <end position="109"/>
    </location>
</feature>
<dbReference type="AlphaFoldDB" id="A0A0C9V9B1"/>
<dbReference type="Proteomes" id="UP000054279">
    <property type="component" value="Unassembled WGS sequence"/>
</dbReference>
<evidence type="ECO:0000313" key="2">
    <source>
        <dbReference type="EMBL" id="KIJ43569.1"/>
    </source>
</evidence>
<keyword evidence="3" id="KW-1185">Reference proteome</keyword>
<dbReference type="HOGENOM" id="CLU_039867_1_0_1"/>
<keyword evidence="1" id="KW-0175">Coiled coil</keyword>
<sequence length="160" mass="18442">MQVDPSTTPISAIQASKDNPTNLWVIESTPGFITIKHKMGFPICNVEAATTAWPELARFQGNYYCLLETHEEVQEELHSVKKKAEEHRAKNLEDQVHSLEQQLQELKESPEPSIIHEDIVLKNKHLKEELDYYIGRACCALQGIDLHWAIMHEYYLNDIC</sequence>